<reference evidence="1 2" key="1">
    <citation type="submission" date="2023-10" db="EMBL/GenBank/DDBJ databases">
        <authorList>
            <person name="Botero Cardona J."/>
        </authorList>
    </citation>
    <scope>NUCLEOTIDE SEQUENCE [LARGE SCALE GENOMIC DNA]</scope>
    <source>
        <strain evidence="1 2">R-54839</strain>
    </source>
</reference>
<accession>A0ABN9YUU4</accession>
<proteinExistence type="predicted"/>
<dbReference type="EMBL" id="CAUZLR010000006">
    <property type="protein sequence ID" value="CAK1243024.1"/>
    <property type="molecule type" value="Genomic_DNA"/>
</dbReference>
<organism evidence="1 2">
    <name type="scientific">Fructobacillus fructosus</name>
    <dbReference type="NCBI Taxonomy" id="1631"/>
    <lineage>
        <taxon>Bacteria</taxon>
        <taxon>Bacillati</taxon>
        <taxon>Bacillota</taxon>
        <taxon>Bacilli</taxon>
        <taxon>Lactobacillales</taxon>
        <taxon>Lactobacillaceae</taxon>
        <taxon>Fructobacillus</taxon>
    </lineage>
</organism>
<name>A0ABN9YUU4_9LACO</name>
<evidence type="ECO:0000313" key="1">
    <source>
        <dbReference type="EMBL" id="CAK1243024.1"/>
    </source>
</evidence>
<evidence type="ECO:0000313" key="2">
    <source>
        <dbReference type="Proteomes" id="UP001314261"/>
    </source>
</evidence>
<gene>
    <name evidence="1" type="ORF">R54839_PPFHFPJH_00982</name>
</gene>
<keyword evidence="2" id="KW-1185">Reference proteome</keyword>
<comment type="caution">
    <text evidence="1">The sequence shown here is derived from an EMBL/GenBank/DDBJ whole genome shotgun (WGS) entry which is preliminary data.</text>
</comment>
<protein>
    <submittedName>
        <fullName evidence="1">Uncharacterized protein</fullName>
    </submittedName>
</protein>
<dbReference type="RefSeq" id="WP_338346241.1">
    <property type="nucleotide sequence ID" value="NZ_CAUZLR010000006.1"/>
</dbReference>
<dbReference type="Proteomes" id="UP001314261">
    <property type="component" value="Unassembled WGS sequence"/>
</dbReference>
<sequence>MQKWKVEFYGEGTSWEYTGLSFAAAEKRLIVVRKNTWRSWHLMTKRRSDERKGRGVVMSKFEIALEIQMSLGKVALESVATIIGDEQIAGKTTPFTLIDGSKFEMTIKRL</sequence>